<organism evidence="3 4">
    <name type="scientific">Pseudonocardia ammonioxydans</name>
    <dbReference type="NCBI Taxonomy" id="260086"/>
    <lineage>
        <taxon>Bacteria</taxon>
        <taxon>Bacillati</taxon>
        <taxon>Actinomycetota</taxon>
        <taxon>Actinomycetes</taxon>
        <taxon>Pseudonocardiales</taxon>
        <taxon>Pseudonocardiaceae</taxon>
        <taxon>Pseudonocardia</taxon>
    </lineage>
</organism>
<dbReference type="InterPro" id="IPR029058">
    <property type="entry name" value="AB_hydrolase_fold"/>
</dbReference>
<feature type="chain" id="PRO_5011515907" evidence="2">
    <location>
        <begin position="30"/>
        <end position="325"/>
    </location>
</feature>
<sequence length="325" mass="34007">MDGRRWGAIASIAVATIVVGMALVAPAQAAPAPAGPVPGEPAPAAPAPAQPGQDLLDPPPPGSNDWDCEPGAEHPNPVVLVHGLSANQSNNWGYLSPQLAQRGYCVFSLTYGRNPLAPPPLTQVGGLAPMESSARELSDFVDEVLDATGAEQVDIVGHSEGSLMPNHYVKFLDGAEHVDRYVGLTPLWDGTNTAGLAFLNRTGEQLGLGPAIGTVLDPLCASCRQFLRGSDFLEDMNSDGGPRVDGVDYTMILTRYDELVVPYTSGLMDGADNIVLQEGCPADLAEHVAVAFDPVTLQHVTNALDPEHAQPVRCLPMGPDAPTAS</sequence>
<proteinExistence type="predicted"/>
<dbReference type="PANTHER" id="PTHR32015">
    <property type="entry name" value="FASTING INDUCED LIPASE"/>
    <property type="match status" value="1"/>
</dbReference>
<dbReference type="Pfam" id="PF01674">
    <property type="entry name" value="Lipase_2"/>
    <property type="match status" value="1"/>
</dbReference>
<name>A0A1I4U2M4_PSUAM</name>
<dbReference type="RefSeq" id="WP_093337913.1">
    <property type="nucleotide sequence ID" value="NZ_FOUY01000003.1"/>
</dbReference>
<dbReference type="PANTHER" id="PTHR32015:SF1">
    <property type="entry name" value="LIPASE"/>
    <property type="match status" value="1"/>
</dbReference>
<keyword evidence="2" id="KW-0732">Signal</keyword>
<evidence type="ECO:0000313" key="4">
    <source>
        <dbReference type="Proteomes" id="UP000199614"/>
    </source>
</evidence>
<evidence type="ECO:0000256" key="1">
    <source>
        <dbReference type="SAM" id="MobiDB-lite"/>
    </source>
</evidence>
<dbReference type="STRING" id="260086.SAMN05216207_1003155"/>
<reference evidence="3 4" key="1">
    <citation type="submission" date="2016-10" db="EMBL/GenBank/DDBJ databases">
        <authorList>
            <person name="de Groot N.N."/>
        </authorList>
    </citation>
    <scope>NUCLEOTIDE SEQUENCE [LARGE SCALE GENOMIC DNA]</scope>
    <source>
        <strain evidence="3 4">CGMCC 4.1877</strain>
    </source>
</reference>
<dbReference type="GO" id="GO:0016298">
    <property type="term" value="F:lipase activity"/>
    <property type="evidence" value="ECO:0007669"/>
    <property type="project" value="TreeGrafter"/>
</dbReference>
<dbReference type="OrthoDB" id="8871309at2"/>
<gene>
    <name evidence="3" type="ORF">SAMN05216207_1003155</name>
</gene>
<evidence type="ECO:0000313" key="3">
    <source>
        <dbReference type="EMBL" id="SFM83175.1"/>
    </source>
</evidence>
<dbReference type="Gene3D" id="3.40.50.1820">
    <property type="entry name" value="alpha/beta hydrolase"/>
    <property type="match status" value="1"/>
</dbReference>
<evidence type="ECO:0000256" key="2">
    <source>
        <dbReference type="SAM" id="SignalP"/>
    </source>
</evidence>
<feature type="signal peptide" evidence="2">
    <location>
        <begin position="1"/>
        <end position="29"/>
    </location>
</feature>
<dbReference type="InterPro" id="IPR002918">
    <property type="entry name" value="Lipase_EstA/Esterase_EstB"/>
</dbReference>
<dbReference type="Proteomes" id="UP000199614">
    <property type="component" value="Unassembled WGS sequence"/>
</dbReference>
<protein>
    <submittedName>
        <fullName evidence="3">Lipase (Class 2)</fullName>
    </submittedName>
</protein>
<dbReference type="SUPFAM" id="SSF53474">
    <property type="entry name" value="alpha/beta-Hydrolases"/>
    <property type="match status" value="1"/>
</dbReference>
<feature type="compositionally biased region" description="Pro residues" evidence="1">
    <location>
        <begin position="33"/>
        <end position="49"/>
    </location>
</feature>
<dbReference type="AlphaFoldDB" id="A0A1I4U2M4"/>
<dbReference type="EMBL" id="FOUY01000003">
    <property type="protein sequence ID" value="SFM83175.1"/>
    <property type="molecule type" value="Genomic_DNA"/>
</dbReference>
<accession>A0A1I4U2M4</accession>
<keyword evidence="4" id="KW-1185">Reference proteome</keyword>
<dbReference type="GO" id="GO:0016042">
    <property type="term" value="P:lipid catabolic process"/>
    <property type="evidence" value="ECO:0007669"/>
    <property type="project" value="InterPro"/>
</dbReference>
<feature type="region of interest" description="Disordered" evidence="1">
    <location>
        <begin position="29"/>
        <end position="74"/>
    </location>
</feature>